<gene>
    <name evidence="9" type="ORF">GCM10008101_02170</name>
</gene>
<dbReference type="InterPro" id="IPR004090">
    <property type="entry name" value="Chemotax_Me-accpt_rcpt"/>
</dbReference>
<dbReference type="PANTHER" id="PTHR43531">
    <property type="entry name" value="PROTEIN ICFG"/>
    <property type="match status" value="1"/>
</dbReference>
<dbReference type="Pfam" id="PF08447">
    <property type="entry name" value="PAS_3"/>
    <property type="match status" value="1"/>
</dbReference>
<dbReference type="Pfam" id="PF00672">
    <property type="entry name" value="HAMP"/>
    <property type="match status" value="1"/>
</dbReference>
<comment type="similarity">
    <text evidence="3">Belongs to the methyl-accepting chemotaxis (MCP) protein family.</text>
</comment>
<dbReference type="Gene3D" id="1.10.287.950">
    <property type="entry name" value="Methyl-accepting chemotaxis protein"/>
    <property type="match status" value="1"/>
</dbReference>
<feature type="domain" description="PAS" evidence="7">
    <location>
        <begin position="276"/>
        <end position="318"/>
    </location>
</feature>
<dbReference type="SMART" id="SM00283">
    <property type="entry name" value="MA"/>
    <property type="match status" value="1"/>
</dbReference>
<dbReference type="Proteomes" id="UP000643403">
    <property type="component" value="Unassembled WGS sequence"/>
</dbReference>
<keyword evidence="5" id="KW-0812">Transmembrane</keyword>
<dbReference type="SMART" id="SM00091">
    <property type="entry name" value="PAS"/>
    <property type="match status" value="2"/>
</dbReference>
<feature type="domain" description="Methyl-accepting transducer" evidence="6">
    <location>
        <begin position="496"/>
        <end position="725"/>
    </location>
</feature>
<feature type="transmembrane region" description="Helical" evidence="5">
    <location>
        <begin position="194"/>
        <end position="215"/>
    </location>
</feature>
<dbReference type="PRINTS" id="PR00260">
    <property type="entry name" value="CHEMTRNSDUCR"/>
</dbReference>
<keyword evidence="10" id="KW-1185">Reference proteome</keyword>
<dbReference type="InterPro" id="IPR000014">
    <property type="entry name" value="PAS"/>
</dbReference>
<reference evidence="10" key="1">
    <citation type="journal article" date="2019" name="Int. J. Syst. Evol. Microbiol.">
        <title>The Global Catalogue of Microorganisms (GCM) 10K type strain sequencing project: providing services to taxonomists for standard genome sequencing and annotation.</title>
        <authorList>
            <consortium name="The Broad Institute Genomics Platform"/>
            <consortium name="The Broad Institute Genome Sequencing Center for Infectious Disease"/>
            <person name="Wu L."/>
            <person name="Ma J."/>
        </authorList>
    </citation>
    <scope>NUCLEOTIDE SEQUENCE [LARGE SCALE GENOMIC DNA]</scope>
    <source>
        <strain evidence="10">KCTC 22558</strain>
    </source>
</reference>
<dbReference type="SMART" id="SM00304">
    <property type="entry name" value="HAMP"/>
    <property type="match status" value="3"/>
</dbReference>
<dbReference type="InterPro" id="IPR013655">
    <property type="entry name" value="PAS_fold_3"/>
</dbReference>
<dbReference type="InterPro" id="IPR003660">
    <property type="entry name" value="HAMP_dom"/>
</dbReference>
<dbReference type="InterPro" id="IPR035965">
    <property type="entry name" value="PAS-like_dom_sf"/>
</dbReference>
<dbReference type="NCBIfam" id="TIGR00229">
    <property type="entry name" value="sensory_box"/>
    <property type="match status" value="1"/>
</dbReference>
<feature type="domain" description="HAMP" evidence="8">
    <location>
        <begin position="216"/>
        <end position="268"/>
    </location>
</feature>
<keyword evidence="2 4" id="KW-0807">Transducer</keyword>
<dbReference type="Gene3D" id="6.10.340.10">
    <property type="match status" value="1"/>
</dbReference>
<feature type="transmembrane region" description="Helical" evidence="5">
    <location>
        <begin position="169"/>
        <end position="188"/>
    </location>
</feature>
<name>A0ABQ3BNM2_9GAMM</name>
<evidence type="ECO:0000259" key="8">
    <source>
        <dbReference type="PROSITE" id="PS50885"/>
    </source>
</evidence>
<dbReference type="CDD" id="cd11386">
    <property type="entry name" value="MCP_signal"/>
    <property type="match status" value="1"/>
</dbReference>
<evidence type="ECO:0000256" key="5">
    <source>
        <dbReference type="SAM" id="Phobius"/>
    </source>
</evidence>
<dbReference type="Gene3D" id="3.30.450.20">
    <property type="entry name" value="PAS domain"/>
    <property type="match status" value="2"/>
</dbReference>
<accession>A0ABQ3BNM2</accession>
<comment type="caution">
    <text evidence="9">The sequence shown here is derived from an EMBL/GenBank/DDBJ whole genome shotgun (WGS) entry which is preliminary data.</text>
</comment>
<protein>
    <recommendedName>
        <fullName evidence="11">Methyl-accepting chemotaxis sensory transducer with Pas/Pac sensor</fullName>
    </recommendedName>
</protein>
<dbReference type="SUPFAM" id="SSF55785">
    <property type="entry name" value="PYP-like sensor domain (PAS domain)"/>
    <property type="match status" value="2"/>
</dbReference>
<dbReference type="PROSITE" id="PS50111">
    <property type="entry name" value="CHEMOTAXIS_TRANSDUC_2"/>
    <property type="match status" value="1"/>
</dbReference>
<dbReference type="InterPro" id="IPR051310">
    <property type="entry name" value="MCP_chemotaxis"/>
</dbReference>
<dbReference type="EMBL" id="BMXY01000001">
    <property type="protein sequence ID" value="GGZ52646.1"/>
    <property type="molecule type" value="Genomic_DNA"/>
</dbReference>
<evidence type="ECO:0000259" key="6">
    <source>
        <dbReference type="PROSITE" id="PS50111"/>
    </source>
</evidence>
<evidence type="ECO:0000259" key="7">
    <source>
        <dbReference type="PROSITE" id="PS50112"/>
    </source>
</evidence>
<organism evidence="9 10">
    <name type="scientific">Cognatilysobacter xinjiangensis</name>
    <dbReference type="NCBI Taxonomy" id="546892"/>
    <lineage>
        <taxon>Bacteria</taxon>
        <taxon>Pseudomonadati</taxon>
        <taxon>Pseudomonadota</taxon>
        <taxon>Gammaproteobacteria</taxon>
        <taxon>Lysobacterales</taxon>
        <taxon>Lysobacteraceae</taxon>
        <taxon>Cognatilysobacter</taxon>
    </lineage>
</organism>
<dbReference type="Pfam" id="PF18947">
    <property type="entry name" value="HAMP_2"/>
    <property type="match status" value="1"/>
</dbReference>
<keyword evidence="5" id="KW-0472">Membrane</keyword>
<dbReference type="Pfam" id="PF00015">
    <property type="entry name" value="MCPsignal"/>
    <property type="match status" value="1"/>
</dbReference>
<keyword evidence="5" id="KW-1133">Transmembrane helix</keyword>
<evidence type="ECO:0000256" key="3">
    <source>
        <dbReference type="ARBA" id="ARBA00029447"/>
    </source>
</evidence>
<dbReference type="PANTHER" id="PTHR43531:SF14">
    <property type="entry name" value="METHYL-ACCEPTING CHEMOTAXIS PROTEIN I-RELATED"/>
    <property type="match status" value="1"/>
</dbReference>
<keyword evidence="1" id="KW-0488">Methylation</keyword>
<dbReference type="CDD" id="cd00130">
    <property type="entry name" value="PAS"/>
    <property type="match status" value="2"/>
</dbReference>
<evidence type="ECO:0000256" key="2">
    <source>
        <dbReference type="ARBA" id="ARBA00023224"/>
    </source>
</evidence>
<evidence type="ECO:0000256" key="4">
    <source>
        <dbReference type="PROSITE-ProRule" id="PRU00284"/>
    </source>
</evidence>
<dbReference type="PROSITE" id="PS50885">
    <property type="entry name" value="HAMP"/>
    <property type="match status" value="1"/>
</dbReference>
<proteinExistence type="inferred from homology"/>
<dbReference type="SUPFAM" id="SSF58104">
    <property type="entry name" value="Methyl-accepting chemotaxis protein (MCP) signaling domain"/>
    <property type="match status" value="1"/>
</dbReference>
<dbReference type="InterPro" id="IPR004089">
    <property type="entry name" value="MCPsignal_dom"/>
</dbReference>
<feature type="domain" description="PAS" evidence="7">
    <location>
        <begin position="25"/>
        <end position="60"/>
    </location>
</feature>
<evidence type="ECO:0008006" key="11">
    <source>
        <dbReference type="Google" id="ProtNLM"/>
    </source>
</evidence>
<dbReference type="Pfam" id="PF13188">
    <property type="entry name" value="PAS_8"/>
    <property type="match status" value="1"/>
</dbReference>
<evidence type="ECO:0000313" key="9">
    <source>
        <dbReference type="EMBL" id="GGZ52646.1"/>
    </source>
</evidence>
<evidence type="ECO:0000313" key="10">
    <source>
        <dbReference type="Proteomes" id="UP000643403"/>
    </source>
</evidence>
<evidence type="ECO:0000256" key="1">
    <source>
        <dbReference type="ARBA" id="ARBA00022481"/>
    </source>
</evidence>
<sequence length="757" mass="81933">MRQNLPVTQVEVLLPEGEEIVSRTDLKGRIVSVNPTFVRVSGFTEAELIGQPHNIVRHPDMPSQAFADLWATLQAGRPWVGLVKNRCKNGDHYWVQANAVPVHENGAHVGYMSVRRQATRDQVRECEAAYAALRAGTSSKQLRQGRLCGPERWTRRFNPLWKMSLRARLLSAALGMGAYGLVLMALQARGAPSWLILATIGGGTAFALYCAWWLARDVVGRLEEAGRQFRLLASGRYDAHLPIDRDDEVGAMFLGIKAIQVRLGFEIQDQARRAAESARIRSALDAADVNMMIADADLTILYVNPAMQRMFAAAEDDLKAALPGFRADALVGRSIDVFHRDPAHQRAMLATLDRPHRARIAPGGRRFELMVTPVFDNAGRRVGFVTEWRDLTMAMKALAREVGDVVQAAARGDFSRRIGLDGQDGFLEVLGSGVNELLETTELSLRATADALDALAHGDLRPRITAEMHGLFHEMKSRANQTFEQLGAIVRTIREASAHIHIASREIAEGNEDLSRRTEQQAAALEQTASSMEELTTTVRQSAGNAAQARTLADDAAAQARDGGELVERVVATMAQIHDASVKVADIVSVIDAIAFQTNILALNAAVEAARAGEQGRGFAVVASEVRALAQRSSASAREIRQLIGRSTQAVDEGRALVARAGMSMDGIVMRITEAAALVANIAGAAAEQSTGISHVNQAVVHMDESTQQNAALVEEASASAQALETQARQLVEAVSVFQLGDATSSRDSARTPARVT</sequence>
<dbReference type="PROSITE" id="PS50112">
    <property type="entry name" value="PAS"/>
    <property type="match status" value="2"/>
</dbReference>